<dbReference type="GO" id="GO:0003995">
    <property type="term" value="F:acyl-CoA dehydrogenase activity"/>
    <property type="evidence" value="ECO:0007669"/>
    <property type="project" value="TreeGrafter"/>
</dbReference>
<dbReference type="InterPro" id="IPR036250">
    <property type="entry name" value="AcylCo_DH-like_C"/>
</dbReference>
<dbReference type="AlphaFoldDB" id="A0Y887"/>
<proteinExistence type="predicted"/>
<dbReference type="InterPro" id="IPR013107">
    <property type="entry name" value="Acyl-CoA_DH_C"/>
</dbReference>
<feature type="domain" description="Acyl-CoA dehydrogenase C-terminal" evidence="3">
    <location>
        <begin position="242"/>
        <end position="370"/>
    </location>
</feature>
<dbReference type="Gene3D" id="1.10.540.10">
    <property type="entry name" value="Acyl-CoA dehydrogenase/oxidase, N-terminal domain"/>
    <property type="match status" value="1"/>
</dbReference>
<dbReference type="OrthoDB" id="7316074at2"/>
<keyword evidence="5" id="KW-1185">Reference proteome</keyword>
<dbReference type="InterPro" id="IPR013786">
    <property type="entry name" value="AcylCoA_DH/ox_N"/>
</dbReference>
<comment type="caution">
    <text evidence="4">The sequence shown here is derived from an EMBL/GenBank/DDBJ whole genome shotgun (WGS) entry which is preliminary data.</text>
</comment>
<dbReference type="Gene3D" id="2.40.110.10">
    <property type="entry name" value="Butyryl-CoA Dehydrogenase, subunit A, domain 2"/>
    <property type="match status" value="1"/>
</dbReference>
<keyword evidence="4" id="KW-0472">Membrane</keyword>
<dbReference type="STRING" id="247633.GP2143_13836"/>
<organism evidence="4 5">
    <name type="scientific">marine gamma proteobacterium HTCC2143</name>
    <dbReference type="NCBI Taxonomy" id="247633"/>
    <lineage>
        <taxon>Bacteria</taxon>
        <taxon>Pseudomonadati</taxon>
        <taxon>Pseudomonadota</taxon>
        <taxon>Gammaproteobacteria</taxon>
        <taxon>Cellvibrionales</taxon>
        <taxon>Spongiibacteraceae</taxon>
        <taxon>BD1-7 clade</taxon>
    </lineage>
</organism>
<sequence length="392" mass="42840">MNIAISVKEQALIDAAEKLQPELEQRSGEIDKLRQLPQDLADKLAQLGFYRLVVPENLGGLGVSPEAFCKICETLAMANGSTGWCVFIGATSQYLFGALPTTQLETMLQNPNVITSGVFADMGTALFEEQHGQPGYRINGHWRWGSGCRNAEWISGGVHEVSADGQRITDGEPLTRIFFKPEEIDIHDNWHVSGLRGSGSSDYIADNVWVSADRLSGNVEDTLQAAQPIYQFPKFSLLGIPIGAICLGMARASVEEVIRVSKEKTPQGSRRTLALRPSLHIDLAEADTALNAAKALFYQTIQQGWHAAQSAPGSLQERRAMRTSTVHAVNVSIQVIDKMYSVMGGTSVFETSCLQQHFRDVHVASQHMMVGEPIMELAGRVMLGLDDEAFGL</sequence>
<dbReference type="GO" id="GO:0050660">
    <property type="term" value="F:flavin adenine dinucleotide binding"/>
    <property type="evidence" value="ECO:0007669"/>
    <property type="project" value="InterPro"/>
</dbReference>
<dbReference type="PIRSF" id="PIRSF016578">
    <property type="entry name" value="HsaA"/>
    <property type="match status" value="1"/>
</dbReference>
<dbReference type="InterPro" id="IPR009100">
    <property type="entry name" value="AcylCoA_DH/oxidase_NM_dom_sf"/>
</dbReference>
<evidence type="ECO:0000259" key="3">
    <source>
        <dbReference type="Pfam" id="PF08028"/>
    </source>
</evidence>
<dbReference type="EMBL" id="AAVT01000001">
    <property type="protein sequence ID" value="EAW32341.1"/>
    <property type="molecule type" value="Genomic_DNA"/>
</dbReference>
<dbReference type="SUPFAM" id="SSF56645">
    <property type="entry name" value="Acyl-CoA dehydrogenase NM domain-like"/>
    <property type="match status" value="1"/>
</dbReference>
<dbReference type="PANTHER" id="PTHR43884:SF12">
    <property type="entry name" value="ISOVALERYL-COA DEHYDROGENASE, MITOCHONDRIAL-RELATED"/>
    <property type="match status" value="1"/>
</dbReference>
<dbReference type="Pfam" id="PF02771">
    <property type="entry name" value="Acyl-CoA_dh_N"/>
    <property type="match status" value="1"/>
</dbReference>
<dbReference type="Gene3D" id="1.20.140.10">
    <property type="entry name" value="Butyryl-CoA Dehydrogenase, subunit A, domain 3"/>
    <property type="match status" value="1"/>
</dbReference>
<keyword evidence="1" id="KW-0560">Oxidoreductase</keyword>
<protein>
    <submittedName>
        <fullName evidence="4">Probable transmembrane protein</fullName>
    </submittedName>
</protein>
<dbReference type="SUPFAM" id="SSF47203">
    <property type="entry name" value="Acyl-CoA dehydrogenase C-terminal domain-like"/>
    <property type="match status" value="1"/>
</dbReference>
<keyword evidence="4" id="KW-0812">Transmembrane</keyword>
<dbReference type="InterPro" id="IPR046373">
    <property type="entry name" value="Acyl-CoA_Oxase/DH_mid-dom_sf"/>
</dbReference>
<feature type="domain" description="Acyl-CoA dehydrogenase/oxidase N-terminal" evidence="2">
    <location>
        <begin position="15"/>
        <end position="88"/>
    </location>
</feature>
<accession>A0Y887</accession>
<dbReference type="PANTHER" id="PTHR43884">
    <property type="entry name" value="ACYL-COA DEHYDROGENASE"/>
    <property type="match status" value="1"/>
</dbReference>
<gene>
    <name evidence="4" type="ORF">GP2143_13836</name>
</gene>
<dbReference type="Pfam" id="PF08028">
    <property type="entry name" value="Acyl-CoA_dh_2"/>
    <property type="match status" value="1"/>
</dbReference>
<evidence type="ECO:0000256" key="1">
    <source>
        <dbReference type="ARBA" id="ARBA00023002"/>
    </source>
</evidence>
<dbReference type="Proteomes" id="UP000004931">
    <property type="component" value="Unassembled WGS sequence"/>
</dbReference>
<dbReference type="InterPro" id="IPR037069">
    <property type="entry name" value="AcylCoA_DH/ox_N_sf"/>
</dbReference>
<reference evidence="4 5" key="1">
    <citation type="journal article" date="2010" name="J. Bacteriol.">
        <title>Genome sequence of the oligotrophic marine Gammaproteobacterium HTCC2143, isolated from the Oregon Coast.</title>
        <authorList>
            <person name="Oh H.M."/>
            <person name="Kang I."/>
            <person name="Ferriera S."/>
            <person name="Giovannoni S.J."/>
            <person name="Cho J.C."/>
        </authorList>
    </citation>
    <scope>NUCLEOTIDE SEQUENCE [LARGE SCALE GENOMIC DNA]</scope>
    <source>
        <strain evidence="4 5">HTCC2143</strain>
    </source>
</reference>
<name>A0Y887_9GAMM</name>
<dbReference type="eggNOG" id="COG1960">
    <property type="taxonomic scope" value="Bacteria"/>
</dbReference>
<evidence type="ECO:0000259" key="2">
    <source>
        <dbReference type="Pfam" id="PF02771"/>
    </source>
</evidence>
<evidence type="ECO:0000313" key="5">
    <source>
        <dbReference type="Proteomes" id="UP000004931"/>
    </source>
</evidence>
<evidence type="ECO:0000313" key="4">
    <source>
        <dbReference type="EMBL" id="EAW32341.1"/>
    </source>
</evidence>